<keyword evidence="5" id="KW-1185">Reference proteome</keyword>
<dbReference type="InterPro" id="IPR001841">
    <property type="entry name" value="Znf_RING"/>
</dbReference>
<gene>
    <name evidence="4" type="ORF">NE237_009180</name>
</gene>
<proteinExistence type="predicted"/>
<evidence type="ECO:0000313" key="4">
    <source>
        <dbReference type="EMBL" id="KAJ4978400.1"/>
    </source>
</evidence>
<feature type="domain" description="RING-type" evidence="3">
    <location>
        <begin position="348"/>
        <end position="406"/>
    </location>
</feature>
<dbReference type="Proteomes" id="UP001141806">
    <property type="component" value="Unassembled WGS sequence"/>
</dbReference>
<reference evidence="4" key="1">
    <citation type="journal article" date="2023" name="Plant J.">
        <title>The genome of the king protea, Protea cynaroides.</title>
        <authorList>
            <person name="Chang J."/>
            <person name="Duong T.A."/>
            <person name="Schoeman C."/>
            <person name="Ma X."/>
            <person name="Roodt D."/>
            <person name="Barker N."/>
            <person name="Li Z."/>
            <person name="Van de Peer Y."/>
            <person name="Mizrachi E."/>
        </authorList>
    </citation>
    <scope>NUCLEOTIDE SEQUENCE</scope>
    <source>
        <tissue evidence="4">Young leaves</tissue>
    </source>
</reference>
<feature type="region of interest" description="Disordered" evidence="2">
    <location>
        <begin position="499"/>
        <end position="522"/>
    </location>
</feature>
<dbReference type="OrthoDB" id="755409at2759"/>
<dbReference type="PANTHER" id="PTHR31150:SF2">
    <property type="entry name" value="RING_U-BOX SUPERFAMILY PROTEIN"/>
    <property type="match status" value="1"/>
</dbReference>
<dbReference type="GO" id="GO:0008270">
    <property type="term" value="F:zinc ion binding"/>
    <property type="evidence" value="ECO:0007669"/>
    <property type="project" value="UniProtKB-KW"/>
</dbReference>
<organism evidence="4 5">
    <name type="scientific">Protea cynaroides</name>
    <dbReference type="NCBI Taxonomy" id="273540"/>
    <lineage>
        <taxon>Eukaryota</taxon>
        <taxon>Viridiplantae</taxon>
        <taxon>Streptophyta</taxon>
        <taxon>Embryophyta</taxon>
        <taxon>Tracheophyta</taxon>
        <taxon>Spermatophyta</taxon>
        <taxon>Magnoliopsida</taxon>
        <taxon>Proteales</taxon>
        <taxon>Proteaceae</taxon>
        <taxon>Protea</taxon>
    </lineage>
</organism>
<dbReference type="AlphaFoldDB" id="A0A9Q0R018"/>
<comment type="caution">
    <text evidence="4">The sequence shown here is derived from an EMBL/GenBank/DDBJ whole genome shotgun (WGS) entry which is preliminary data.</text>
</comment>
<dbReference type="InterPro" id="IPR013083">
    <property type="entry name" value="Znf_RING/FYVE/PHD"/>
</dbReference>
<evidence type="ECO:0000313" key="5">
    <source>
        <dbReference type="Proteomes" id="UP001141806"/>
    </source>
</evidence>
<protein>
    <recommendedName>
        <fullName evidence="3">RING-type domain-containing protein</fullName>
    </recommendedName>
</protein>
<dbReference type="PANTHER" id="PTHR31150">
    <property type="entry name" value="EXPRESSED PROTEIN"/>
    <property type="match status" value="1"/>
</dbReference>
<feature type="region of interest" description="Disordered" evidence="2">
    <location>
        <begin position="197"/>
        <end position="228"/>
    </location>
</feature>
<feature type="compositionally biased region" description="Polar residues" evidence="2">
    <location>
        <begin position="501"/>
        <end position="510"/>
    </location>
</feature>
<dbReference type="PROSITE" id="PS50089">
    <property type="entry name" value="ZF_RING_2"/>
    <property type="match status" value="1"/>
</dbReference>
<evidence type="ECO:0000256" key="1">
    <source>
        <dbReference type="PROSITE-ProRule" id="PRU00175"/>
    </source>
</evidence>
<sequence>MLQPQISETITQLSLSLSLRRVLWTHPPTHISSSVLKNKGTLFESKTGALCCVAARPHGANLSTARRGSSMDPGEPFWRTNSSFSPPLPSRSWDSRLQPDGLPRGSHGAPLYDSSLSTNNRESRSRVSSDLYTNHQHSVSDGVLSYFESPPENFQALQWTPPVQKLNFGVSSTSRVGGSRTELPLFPHSAERRFAAEASAASNSLGSPSSLSESSQLGSTSKRPMSLPYRHFSSRRPFISKPVYPLVFRNPVSDSEGFCSADTSSVSKLTPSQWRDSSTSLKFHKNLTELHKMDASPEHSTSSRREGFRFSNASSFDVGFDEDGMDISEHVNLENIRLHQHSAGDQNCELCGRLLWQKSPWSSYRIVRGGDMPIAGVLYCSHVFHAECLEQTTPKSQIHDPPCPVCLKTIDAVEESPSVSEPLQMALRSVWRNRGVVISDARGGKNGIQSLDHVEGDLRRNQAQQVSCQSGSLIKNHLKKRFMFKGGAVKDFFSTKGFHRTGSSSSNQDSVGRFRSFRSLRK</sequence>
<feature type="region of interest" description="Disordered" evidence="2">
    <location>
        <begin position="62"/>
        <end position="133"/>
    </location>
</feature>
<evidence type="ECO:0000259" key="3">
    <source>
        <dbReference type="PROSITE" id="PS50089"/>
    </source>
</evidence>
<feature type="compositionally biased region" description="Low complexity" evidence="2">
    <location>
        <begin position="197"/>
        <end position="221"/>
    </location>
</feature>
<keyword evidence="1" id="KW-0863">Zinc-finger</keyword>
<evidence type="ECO:0000256" key="2">
    <source>
        <dbReference type="SAM" id="MobiDB-lite"/>
    </source>
</evidence>
<dbReference type="EMBL" id="JAMYWD010000002">
    <property type="protein sequence ID" value="KAJ4978400.1"/>
    <property type="molecule type" value="Genomic_DNA"/>
</dbReference>
<accession>A0A9Q0R018</accession>
<keyword evidence="1" id="KW-0479">Metal-binding</keyword>
<name>A0A9Q0R018_9MAGN</name>
<dbReference type="Gene3D" id="3.30.40.10">
    <property type="entry name" value="Zinc/RING finger domain, C3HC4 (zinc finger)"/>
    <property type="match status" value="1"/>
</dbReference>
<keyword evidence="1" id="KW-0862">Zinc</keyword>
<dbReference type="SUPFAM" id="SSF57850">
    <property type="entry name" value="RING/U-box"/>
    <property type="match status" value="1"/>
</dbReference>